<dbReference type="Gene3D" id="2.60.120.200">
    <property type="match status" value="1"/>
</dbReference>
<dbReference type="Proteomes" id="UP000289886">
    <property type="component" value="Unassembled WGS sequence"/>
</dbReference>
<accession>A0A662YQC7</accession>
<dbReference type="EMBL" id="SCEB01000729">
    <property type="protein sequence ID" value="RXM98296.1"/>
    <property type="molecule type" value="Genomic_DNA"/>
</dbReference>
<comment type="caution">
    <text evidence="3">The sequence shown here is derived from an EMBL/GenBank/DDBJ whole genome shotgun (WGS) entry which is preliminary data.</text>
</comment>
<proteinExistence type="predicted"/>
<sequence>MTLAKSAHSIEKKGGCTFDEGSDPSLCEYSQGEEDDFDWQLVKTYPAPHSTSDLLPERYFIGSSVSEPMRFTLIPLVLASGCKSPLGSH</sequence>
<gene>
    <name evidence="3" type="ORF">EOD39_13302</name>
</gene>
<dbReference type="PROSITE" id="PS50060">
    <property type="entry name" value="MAM_2"/>
    <property type="match status" value="1"/>
</dbReference>
<dbReference type="InterPro" id="IPR000998">
    <property type="entry name" value="MAM_dom"/>
</dbReference>
<evidence type="ECO:0000313" key="4">
    <source>
        <dbReference type="Proteomes" id="UP000289886"/>
    </source>
</evidence>
<feature type="domain" description="MAM" evidence="2">
    <location>
        <begin position="14"/>
        <end position="40"/>
    </location>
</feature>
<keyword evidence="3" id="KW-0675">Receptor</keyword>
<evidence type="ECO:0000256" key="1">
    <source>
        <dbReference type="SAM" id="MobiDB-lite"/>
    </source>
</evidence>
<protein>
    <submittedName>
        <fullName evidence="3">Receptor-type tyrosine-protein phosphatase U</fullName>
    </submittedName>
</protein>
<name>A0A662YQC7_ACIRT</name>
<reference evidence="3 4" key="1">
    <citation type="submission" date="2019-01" db="EMBL/GenBank/DDBJ databases">
        <title>Draft Genome and Complete Hox-Cluster Characterization of the Sterlet Sturgeon (Acipenser ruthenus).</title>
        <authorList>
            <person name="Wei Q."/>
        </authorList>
    </citation>
    <scope>NUCLEOTIDE SEQUENCE [LARGE SCALE GENOMIC DNA]</scope>
    <source>
        <strain evidence="3">WHYD16114868_AA</strain>
        <tissue evidence="3">Blood</tissue>
    </source>
</reference>
<feature type="region of interest" description="Disordered" evidence="1">
    <location>
        <begin position="1"/>
        <end position="23"/>
    </location>
</feature>
<evidence type="ECO:0000313" key="3">
    <source>
        <dbReference type="EMBL" id="RXM98296.1"/>
    </source>
</evidence>
<dbReference type="GO" id="GO:0016020">
    <property type="term" value="C:membrane"/>
    <property type="evidence" value="ECO:0007669"/>
    <property type="project" value="InterPro"/>
</dbReference>
<dbReference type="AlphaFoldDB" id="A0A662YQC7"/>
<evidence type="ECO:0000259" key="2">
    <source>
        <dbReference type="PROSITE" id="PS50060"/>
    </source>
</evidence>
<keyword evidence="4" id="KW-1185">Reference proteome</keyword>
<organism evidence="3 4">
    <name type="scientific">Acipenser ruthenus</name>
    <name type="common">Sterlet sturgeon</name>
    <dbReference type="NCBI Taxonomy" id="7906"/>
    <lineage>
        <taxon>Eukaryota</taxon>
        <taxon>Metazoa</taxon>
        <taxon>Chordata</taxon>
        <taxon>Craniata</taxon>
        <taxon>Vertebrata</taxon>
        <taxon>Euteleostomi</taxon>
        <taxon>Actinopterygii</taxon>
        <taxon>Chondrostei</taxon>
        <taxon>Acipenseriformes</taxon>
        <taxon>Acipenseridae</taxon>
        <taxon>Acipenser</taxon>
    </lineage>
</organism>